<feature type="domain" description="Integrase zinc-binding" evidence="2">
    <location>
        <begin position="123"/>
        <end position="174"/>
    </location>
</feature>
<dbReference type="OrthoDB" id="2499658at2759"/>
<feature type="compositionally biased region" description="Polar residues" evidence="1">
    <location>
        <begin position="284"/>
        <end position="296"/>
    </location>
</feature>
<feature type="region of interest" description="Disordered" evidence="1">
    <location>
        <begin position="389"/>
        <end position="452"/>
    </location>
</feature>
<feature type="region of interest" description="Disordered" evidence="1">
    <location>
        <begin position="284"/>
        <end position="307"/>
    </location>
</feature>
<feature type="compositionally biased region" description="Polar residues" evidence="1">
    <location>
        <begin position="232"/>
        <end position="246"/>
    </location>
</feature>
<dbReference type="InterPro" id="IPR041588">
    <property type="entry name" value="Integrase_H2C2"/>
</dbReference>
<protein>
    <recommendedName>
        <fullName evidence="2">Integrase zinc-binding domain-containing protein</fullName>
    </recommendedName>
</protein>
<keyword evidence="4" id="KW-1185">Reference proteome</keyword>
<dbReference type="STRING" id="35722.A0A0B7N056"/>
<evidence type="ECO:0000259" key="2">
    <source>
        <dbReference type="Pfam" id="PF17921"/>
    </source>
</evidence>
<organism evidence="3 4">
    <name type="scientific">Parasitella parasitica</name>
    <dbReference type="NCBI Taxonomy" id="35722"/>
    <lineage>
        <taxon>Eukaryota</taxon>
        <taxon>Fungi</taxon>
        <taxon>Fungi incertae sedis</taxon>
        <taxon>Mucoromycota</taxon>
        <taxon>Mucoromycotina</taxon>
        <taxon>Mucoromycetes</taxon>
        <taxon>Mucorales</taxon>
        <taxon>Mucorineae</taxon>
        <taxon>Mucoraceae</taxon>
        <taxon>Parasitella</taxon>
    </lineage>
</organism>
<evidence type="ECO:0000313" key="3">
    <source>
        <dbReference type="EMBL" id="CEP11681.1"/>
    </source>
</evidence>
<feature type="region of interest" description="Disordered" evidence="1">
    <location>
        <begin position="177"/>
        <end position="197"/>
    </location>
</feature>
<feature type="compositionally biased region" description="Basic residues" evidence="1">
    <location>
        <begin position="421"/>
        <end position="431"/>
    </location>
</feature>
<gene>
    <name evidence="3" type="primary">PARPA_05563.1 scaffold 18670</name>
</gene>
<accession>A0A0B7N056</accession>
<dbReference type="Gene3D" id="1.10.340.70">
    <property type="match status" value="1"/>
</dbReference>
<sequence>MNTAIPLYHHHPYSGYRFENTSRFYSQSTPPEDTFDDEDQIPSVDEFRAIIDDYLNNLSPKKRDKALVDQHRYCLIQQVLRDPRNTAISTAQFRFWVKKMFQLQPGTTDLVCHDNKPVAMKEQIYDILVKAHREAHHGGRDKTSALVRRRFSWIPKELVARFVRHCPFCITRRNSGHSPNTLMSKNSSPHSNRYSRHGYSFDSSIPSICTPNSIKQEDSDLSSGPPSSDSGNEATPNYVTMSTTSSPRRPYFNSMYDRDEPDFLDCPYDPNSFSMNNSFHTTNTSLADQRQQQQSVMHPLAHHSHPQPQSPLFYNQSYSGYPFYSTGYYPNALGITPCQENTPTATTTTSNSTSTSSSTTTNAAAVAVAAASSTAAAAAAAVALMRSPGTSTTDLLSHHHPEPYSGSNATQQHHLSNNHHQQQRNHAHHSSTSHFASYQPLNMPENAFSTDI</sequence>
<feature type="compositionally biased region" description="Low complexity" evidence="1">
    <location>
        <begin position="411"/>
        <end position="420"/>
    </location>
</feature>
<dbReference type="EMBL" id="LN726747">
    <property type="protein sequence ID" value="CEP11681.1"/>
    <property type="molecule type" value="Genomic_DNA"/>
</dbReference>
<name>A0A0B7N056_9FUNG</name>
<proteinExistence type="predicted"/>
<feature type="region of interest" description="Disordered" evidence="1">
    <location>
        <begin position="212"/>
        <end position="246"/>
    </location>
</feature>
<dbReference type="AlphaFoldDB" id="A0A0B7N056"/>
<dbReference type="Pfam" id="PF17921">
    <property type="entry name" value="Integrase_H2C2"/>
    <property type="match status" value="1"/>
</dbReference>
<dbReference type="Proteomes" id="UP000054107">
    <property type="component" value="Unassembled WGS sequence"/>
</dbReference>
<feature type="compositionally biased region" description="Polar residues" evidence="1">
    <location>
        <begin position="177"/>
        <end position="192"/>
    </location>
</feature>
<evidence type="ECO:0000256" key="1">
    <source>
        <dbReference type="SAM" id="MobiDB-lite"/>
    </source>
</evidence>
<feature type="compositionally biased region" description="Low complexity" evidence="1">
    <location>
        <begin position="221"/>
        <end position="231"/>
    </location>
</feature>
<evidence type="ECO:0000313" key="4">
    <source>
        <dbReference type="Proteomes" id="UP000054107"/>
    </source>
</evidence>
<reference evidence="3 4" key="1">
    <citation type="submission" date="2014-09" db="EMBL/GenBank/DDBJ databases">
        <authorList>
            <person name="Ellenberger Sabrina"/>
        </authorList>
    </citation>
    <scope>NUCLEOTIDE SEQUENCE [LARGE SCALE GENOMIC DNA]</scope>
    <source>
        <strain evidence="3 4">CBS 412.66</strain>
    </source>
</reference>